<dbReference type="AlphaFoldDB" id="A0A8H5HJ89"/>
<dbReference type="Proteomes" id="UP000565441">
    <property type="component" value="Unassembled WGS sequence"/>
</dbReference>
<protein>
    <recommendedName>
        <fullName evidence="4">MD-2-related lipid-recognition domain-containing protein</fullName>
    </recommendedName>
</protein>
<reference evidence="5 6" key="1">
    <citation type="journal article" date="2020" name="ISME J.">
        <title>Uncovering the hidden diversity of litter-decomposition mechanisms in mushroom-forming fungi.</title>
        <authorList>
            <person name="Floudas D."/>
            <person name="Bentzer J."/>
            <person name="Ahren D."/>
            <person name="Johansson T."/>
            <person name="Persson P."/>
            <person name="Tunlid A."/>
        </authorList>
    </citation>
    <scope>NUCLEOTIDE SEQUENCE [LARGE SCALE GENOMIC DNA]</scope>
    <source>
        <strain evidence="5 6">CBS 661.87</strain>
    </source>
</reference>
<keyword evidence="1 3" id="KW-0732">Signal</keyword>
<comment type="caution">
    <text evidence="5">The sequence shown here is derived from an EMBL/GenBank/DDBJ whole genome shotgun (WGS) entry which is preliminary data.</text>
</comment>
<dbReference type="InterPro" id="IPR036846">
    <property type="entry name" value="GM2-AP_sf"/>
</dbReference>
<evidence type="ECO:0000256" key="1">
    <source>
        <dbReference type="ARBA" id="ARBA00022729"/>
    </source>
</evidence>
<evidence type="ECO:0000259" key="4">
    <source>
        <dbReference type="Pfam" id="PF02221"/>
    </source>
</evidence>
<feature type="domain" description="MD-2-related lipid-recognition" evidence="4">
    <location>
        <begin position="45"/>
        <end position="116"/>
    </location>
</feature>
<dbReference type="InterPro" id="IPR003172">
    <property type="entry name" value="ML_dom"/>
</dbReference>
<organism evidence="5 6">
    <name type="scientific">Tricholomella constricta</name>
    <dbReference type="NCBI Taxonomy" id="117010"/>
    <lineage>
        <taxon>Eukaryota</taxon>
        <taxon>Fungi</taxon>
        <taxon>Dikarya</taxon>
        <taxon>Basidiomycota</taxon>
        <taxon>Agaricomycotina</taxon>
        <taxon>Agaricomycetes</taxon>
        <taxon>Agaricomycetidae</taxon>
        <taxon>Agaricales</taxon>
        <taxon>Tricholomatineae</taxon>
        <taxon>Lyophyllaceae</taxon>
        <taxon>Tricholomella</taxon>
    </lineage>
</organism>
<dbReference type="Pfam" id="PF02221">
    <property type="entry name" value="E1_DerP2_DerF2"/>
    <property type="match status" value="1"/>
</dbReference>
<feature type="chain" id="PRO_5034723335" description="MD-2-related lipid-recognition domain-containing protein" evidence="3">
    <location>
        <begin position="19"/>
        <end position="191"/>
    </location>
</feature>
<evidence type="ECO:0000256" key="3">
    <source>
        <dbReference type="SAM" id="SignalP"/>
    </source>
</evidence>
<dbReference type="Gene3D" id="2.70.220.10">
    <property type="entry name" value="Ganglioside GM2 activator"/>
    <property type="match status" value="1"/>
</dbReference>
<proteinExistence type="predicted"/>
<accession>A0A8H5HJ89</accession>
<sequence length="191" mass="21132">MRLLLFAFALFTLSLALATPADSDYRASLHPGSSRITTTTTTTKWSYEICGDPTDPIQIDHIHVTPDPPQAGKDLTIILVGNATELLKDGAYADVVVRIGAIKLLQREYDLCEEAYVAPLFVIIINFTAQMSFSVYNYLLFFCSSQAQSSIKPTMPGPARLLQHHTYNRTPPNNSEVYVSYPPAPPPRITV</sequence>
<name>A0A8H5HJ89_9AGAR</name>
<dbReference type="OrthoDB" id="6409159at2759"/>
<evidence type="ECO:0000313" key="6">
    <source>
        <dbReference type="Proteomes" id="UP000565441"/>
    </source>
</evidence>
<evidence type="ECO:0000313" key="5">
    <source>
        <dbReference type="EMBL" id="KAF5384131.1"/>
    </source>
</evidence>
<evidence type="ECO:0000256" key="2">
    <source>
        <dbReference type="SAM" id="MobiDB-lite"/>
    </source>
</evidence>
<feature type="region of interest" description="Disordered" evidence="2">
    <location>
        <begin position="161"/>
        <end position="191"/>
    </location>
</feature>
<feature type="compositionally biased region" description="Pro residues" evidence="2">
    <location>
        <begin position="182"/>
        <end position="191"/>
    </location>
</feature>
<keyword evidence="6" id="KW-1185">Reference proteome</keyword>
<dbReference type="EMBL" id="JAACJP010000005">
    <property type="protein sequence ID" value="KAF5384131.1"/>
    <property type="molecule type" value="Genomic_DNA"/>
</dbReference>
<gene>
    <name evidence="5" type="ORF">D9615_003350</name>
</gene>
<feature type="compositionally biased region" description="Polar residues" evidence="2">
    <location>
        <begin position="168"/>
        <end position="177"/>
    </location>
</feature>
<feature type="signal peptide" evidence="3">
    <location>
        <begin position="1"/>
        <end position="18"/>
    </location>
</feature>